<dbReference type="SUPFAM" id="SSF47413">
    <property type="entry name" value="lambda repressor-like DNA-binding domains"/>
    <property type="match status" value="1"/>
</dbReference>
<dbReference type="GO" id="GO:0003677">
    <property type="term" value="F:DNA binding"/>
    <property type="evidence" value="ECO:0007669"/>
    <property type="project" value="UniProtKB-KW"/>
</dbReference>
<dbReference type="CDD" id="cd00093">
    <property type="entry name" value="HTH_XRE"/>
    <property type="match status" value="1"/>
</dbReference>
<dbReference type="EMBL" id="QXWK01000040">
    <property type="protein sequence ID" value="NBH62892.1"/>
    <property type="molecule type" value="Genomic_DNA"/>
</dbReference>
<organism evidence="3 4">
    <name type="scientific">Anaerotruncus colihominis</name>
    <dbReference type="NCBI Taxonomy" id="169435"/>
    <lineage>
        <taxon>Bacteria</taxon>
        <taxon>Bacillati</taxon>
        <taxon>Bacillota</taxon>
        <taxon>Clostridia</taxon>
        <taxon>Eubacteriales</taxon>
        <taxon>Oscillospiraceae</taxon>
        <taxon>Anaerotruncus</taxon>
    </lineage>
</organism>
<dbReference type="GO" id="GO:0003700">
    <property type="term" value="F:DNA-binding transcription factor activity"/>
    <property type="evidence" value="ECO:0007669"/>
    <property type="project" value="TreeGrafter"/>
</dbReference>
<accession>A0A845QKZ1</accession>
<dbReference type="InterPro" id="IPR050807">
    <property type="entry name" value="TransReg_Diox_bact_type"/>
</dbReference>
<protein>
    <submittedName>
        <fullName evidence="3">XRE family transcriptional regulator</fullName>
    </submittedName>
</protein>
<dbReference type="GO" id="GO:0005829">
    <property type="term" value="C:cytosol"/>
    <property type="evidence" value="ECO:0007669"/>
    <property type="project" value="TreeGrafter"/>
</dbReference>
<name>A0A845QKZ1_9FIRM</name>
<dbReference type="Proteomes" id="UP000446866">
    <property type="component" value="Unassembled WGS sequence"/>
</dbReference>
<dbReference type="InterPro" id="IPR001387">
    <property type="entry name" value="Cro/C1-type_HTH"/>
</dbReference>
<dbReference type="RefSeq" id="WP_160203177.1">
    <property type="nucleotide sequence ID" value="NZ_QXWK01000040.1"/>
</dbReference>
<keyword evidence="4" id="KW-1185">Reference proteome</keyword>
<dbReference type="Gene3D" id="1.10.260.40">
    <property type="entry name" value="lambda repressor-like DNA-binding domains"/>
    <property type="match status" value="1"/>
</dbReference>
<dbReference type="PANTHER" id="PTHR46797">
    <property type="entry name" value="HTH-TYPE TRANSCRIPTIONAL REGULATOR"/>
    <property type="match status" value="1"/>
</dbReference>
<evidence type="ECO:0000259" key="2">
    <source>
        <dbReference type="PROSITE" id="PS50943"/>
    </source>
</evidence>
<sequence length="89" mass="9917">MNMNDLKLAMGERIRLARESKHLSRAQLAELVHLSTKFISDIENGAKGMSLKNFILITQALDTPADYLLFGSMQSPPSELCSEPNPDQK</sequence>
<dbReference type="PROSITE" id="PS50943">
    <property type="entry name" value="HTH_CROC1"/>
    <property type="match status" value="1"/>
</dbReference>
<dbReference type="Pfam" id="PF01381">
    <property type="entry name" value="HTH_3"/>
    <property type="match status" value="1"/>
</dbReference>
<dbReference type="InterPro" id="IPR010982">
    <property type="entry name" value="Lambda_DNA-bd_dom_sf"/>
</dbReference>
<evidence type="ECO:0000313" key="3">
    <source>
        <dbReference type="EMBL" id="NBH62892.1"/>
    </source>
</evidence>
<reference evidence="3 4" key="1">
    <citation type="submission" date="2018-08" db="EMBL/GenBank/DDBJ databases">
        <title>Murine metabolic-syndrome-specific gut microbial biobank.</title>
        <authorList>
            <person name="Liu C."/>
        </authorList>
    </citation>
    <scope>NUCLEOTIDE SEQUENCE [LARGE SCALE GENOMIC DNA]</scope>
    <source>
        <strain evidence="3 4">28</strain>
    </source>
</reference>
<evidence type="ECO:0000313" key="4">
    <source>
        <dbReference type="Proteomes" id="UP000446866"/>
    </source>
</evidence>
<comment type="caution">
    <text evidence="3">The sequence shown here is derived from an EMBL/GenBank/DDBJ whole genome shotgun (WGS) entry which is preliminary data.</text>
</comment>
<proteinExistence type="predicted"/>
<evidence type="ECO:0000256" key="1">
    <source>
        <dbReference type="ARBA" id="ARBA00023125"/>
    </source>
</evidence>
<gene>
    <name evidence="3" type="ORF">D0435_14700</name>
</gene>
<dbReference type="AlphaFoldDB" id="A0A845QKZ1"/>
<dbReference type="PANTHER" id="PTHR46797:SF1">
    <property type="entry name" value="METHYLPHOSPHONATE SYNTHASE"/>
    <property type="match status" value="1"/>
</dbReference>
<feature type="domain" description="HTH cro/C1-type" evidence="2">
    <location>
        <begin position="14"/>
        <end position="68"/>
    </location>
</feature>
<keyword evidence="1" id="KW-0238">DNA-binding</keyword>
<dbReference type="SMART" id="SM00530">
    <property type="entry name" value="HTH_XRE"/>
    <property type="match status" value="1"/>
</dbReference>